<evidence type="ECO:0000313" key="3">
    <source>
        <dbReference type="Proteomes" id="UP000829196"/>
    </source>
</evidence>
<feature type="region of interest" description="Disordered" evidence="1">
    <location>
        <begin position="41"/>
        <end position="112"/>
    </location>
</feature>
<gene>
    <name evidence="2" type="ORF">KFK09_019192</name>
</gene>
<comment type="caution">
    <text evidence="2">The sequence shown here is derived from an EMBL/GenBank/DDBJ whole genome shotgun (WGS) entry which is preliminary data.</text>
</comment>
<keyword evidence="3" id="KW-1185">Reference proteome</keyword>
<evidence type="ECO:0000256" key="1">
    <source>
        <dbReference type="SAM" id="MobiDB-lite"/>
    </source>
</evidence>
<feature type="compositionally biased region" description="Pro residues" evidence="1">
    <location>
        <begin position="92"/>
        <end position="103"/>
    </location>
</feature>
<evidence type="ECO:0000313" key="2">
    <source>
        <dbReference type="EMBL" id="KAI0500974.1"/>
    </source>
</evidence>
<reference evidence="2" key="1">
    <citation type="journal article" date="2022" name="Front. Genet.">
        <title>Chromosome-Scale Assembly of the Dendrobium nobile Genome Provides Insights Into the Molecular Mechanism of the Biosynthesis of the Medicinal Active Ingredient of Dendrobium.</title>
        <authorList>
            <person name="Xu Q."/>
            <person name="Niu S.-C."/>
            <person name="Li K.-L."/>
            <person name="Zheng P.-J."/>
            <person name="Zhang X.-J."/>
            <person name="Jia Y."/>
            <person name="Liu Y."/>
            <person name="Niu Y.-X."/>
            <person name="Yu L.-H."/>
            <person name="Chen D.-F."/>
            <person name="Zhang G.-Q."/>
        </authorList>
    </citation>
    <scope>NUCLEOTIDE SEQUENCE</scope>
    <source>
        <tissue evidence="2">Leaf</tissue>
    </source>
</reference>
<proteinExistence type="predicted"/>
<name>A0A8T3AY66_DENNO</name>
<protein>
    <submittedName>
        <fullName evidence="2">Uncharacterized protein</fullName>
    </submittedName>
</protein>
<dbReference type="Proteomes" id="UP000829196">
    <property type="component" value="Unassembled WGS sequence"/>
</dbReference>
<sequence length="112" mass="11248">MRETCAVCAVISASRRSSSNAFVASIASSTLTAVTTTVKNHPPPAFVTGARARSIGPTPAGSPPPAPAIRPAGRAEIVMKEAPGEAEDEAPVPVPPPPLPPQLNSPVGGTSF</sequence>
<dbReference type="EMBL" id="JAGYWB010000013">
    <property type="protein sequence ID" value="KAI0500974.1"/>
    <property type="molecule type" value="Genomic_DNA"/>
</dbReference>
<accession>A0A8T3AY66</accession>
<organism evidence="2 3">
    <name type="scientific">Dendrobium nobile</name>
    <name type="common">Orchid</name>
    <dbReference type="NCBI Taxonomy" id="94219"/>
    <lineage>
        <taxon>Eukaryota</taxon>
        <taxon>Viridiplantae</taxon>
        <taxon>Streptophyta</taxon>
        <taxon>Embryophyta</taxon>
        <taxon>Tracheophyta</taxon>
        <taxon>Spermatophyta</taxon>
        <taxon>Magnoliopsida</taxon>
        <taxon>Liliopsida</taxon>
        <taxon>Asparagales</taxon>
        <taxon>Orchidaceae</taxon>
        <taxon>Epidendroideae</taxon>
        <taxon>Malaxideae</taxon>
        <taxon>Dendrobiinae</taxon>
        <taxon>Dendrobium</taxon>
    </lineage>
</organism>
<dbReference type="AlphaFoldDB" id="A0A8T3AY66"/>